<reference evidence="2" key="1">
    <citation type="journal article" date="2020" name="mSystems">
        <title>Genome- and Community-Level Interaction Insights into Carbon Utilization and Element Cycling Functions of Hydrothermarchaeota in Hydrothermal Sediment.</title>
        <authorList>
            <person name="Zhou Z."/>
            <person name="Liu Y."/>
            <person name="Xu W."/>
            <person name="Pan J."/>
            <person name="Luo Z.H."/>
            <person name="Li M."/>
        </authorList>
    </citation>
    <scope>NUCLEOTIDE SEQUENCE [LARGE SCALE GENOMIC DNA]</scope>
    <source>
        <strain evidence="2">SpSt-876</strain>
    </source>
</reference>
<keyword evidence="1" id="KW-0472">Membrane</keyword>
<evidence type="ECO:0000313" key="2">
    <source>
        <dbReference type="EMBL" id="HHS52670.1"/>
    </source>
</evidence>
<sequence>MFHKSGTKINKRNIISIAQAIVVMILGSAPVIGLNKPVEEELLAFPKIAFLAFERIREIANGIPYTVKLKVAIDER</sequence>
<name>A0A7C6A9L2_UNCW3</name>
<keyword evidence="1" id="KW-1133">Transmembrane helix</keyword>
<dbReference type="EMBL" id="DTLI01000174">
    <property type="protein sequence ID" value="HHS52670.1"/>
    <property type="molecule type" value="Genomic_DNA"/>
</dbReference>
<comment type="caution">
    <text evidence="2">The sequence shown here is derived from an EMBL/GenBank/DDBJ whole genome shotgun (WGS) entry which is preliminary data.</text>
</comment>
<feature type="transmembrane region" description="Helical" evidence="1">
    <location>
        <begin position="12"/>
        <end position="33"/>
    </location>
</feature>
<dbReference type="AlphaFoldDB" id="A0A7C6A9L2"/>
<gene>
    <name evidence="2" type="ORF">ENW73_07390</name>
</gene>
<accession>A0A7C6A9L2</accession>
<keyword evidence="1" id="KW-0812">Transmembrane</keyword>
<organism evidence="2">
    <name type="scientific">candidate division WOR-3 bacterium</name>
    <dbReference type="NCBI Taxonomy" id="2052148"/>
    <lineage>
        <taxon>Bacteria</taxon>
        <taxon>Bacteria division WOR-3</taxon>
    </lineage>
</organism>
<proteinExistence type="predicted"/>
<evidence type="ECO:0000256" key="1">
    <source>
        <dbReference type="SAM" id="Phobius"/>
    </source>
</evidence>
<protein>
    <submittedName>
        <fullName evidence="2">Uncharacterized protein</fullName>
    </submittedName>
</protein>